<dbReference type="EMBL" id="JAGTJR010000009">
    <property type="protein sequence ID" value="KAH7054459.1"/>
    <property type="molecule type" value="Genomic_DNA"/>
</dbReference>
<comment type="caution">
    <text evidence="1">The sequence shown here is derived from an EMBL/GenBank/DDBJ whole genome shotgun (WGS) entry which is preliminary data.</text>
</comment>
<protein>
    <submittedName>
        <fullName evidence="1">Uncharacterized protein</fullName>
    </submittedName>
</protein>
<keyword evidence="2" id="KW-1185">Reference proteome</keyword>
<organism evidence="1 2">
    <name type="scientific">Macrophomina phaseolina</name>
    <dbReference type="NCBI Taxonomy" id="35725"/>
    <lineage>
        <taxon>Eukaryota</taxon>
        <taxon>Fungi</taxon>
        <taxon>Dikarya</taxon>
        <taxon>Ascomycota</taxon>
        <taxon>Pezizomycotina</taxon>
        <taxon>Dothideomycetes</taxon>
        <taxon>Dothideomycetes incertae sedis</taxon>
        <taxon>Botryosphaeriales</taxon>
        <taxon>Botryosphaeriaceae</taxon>
        <taxon>Macrophomina</taxon>
    </lineage>
</organism>
<accession>A0ABQ8GFM4</accession>
<gene>
    <name evidence="1" type="ORF">B0J12DRAFT_454247</name>
</gene>
<evidence type="ECO:0000313" key="1">
    <source>
        <dbReference type="EMBL" id="KAH7054459.1"/>
    </source>
</evidence>
<evidence type="ECO:0000313" key="2">
    <source>
        <dbReference type="Proteomes" id="UP000774617"/>
    </source>
</evidence>
<proteinExistence type="predicted"/>
<name>A0ABQ8GFM4_9PEZI</name>
<sequence length="167" mass="18731">MAWVRLVRRTIRLVLHPAAPLCKAWPSCETYAIPTAPMDSPGRHLGGDLNRATRAVNALLAIAGTQELTPPRSAARSQRIVGPKRALRSYEGSMRNIRGSSLARWILIAARGHELMTTREPGHRPHDEVALLRAETARHWVHMPDARRQYAGASLINKIYLKKLRLK</sequence>
<dbReference type="Proteomes" id="UP000774617">
    <property type="component" value="Unassembled WGS sequence"/>
</dbReference>
<reference evidence="1 2" key="1">
    <citation type="journal article" date="2021" name="Nat. Commun.">
        <title>Genetic determinants of endophytism in the Arabidopsis root mycobiome.</title>
        <authorList>
            <person name="Mesny F."/>
            <person name="Miyauchi S."/>
            <person name="Thiergart T."/>
            <person name="Pickel B."/>
            <person name="Atanasova L."/>
            <person name="Karlsson M."/>
            <person name="Huettel B."/>
            <person name="Barry K.W."/>
            <person name="Haridas S."/>
            <person name="Chen C."/>
            <person name="Bauer D."/>
            <person name="Andreopoulos W."/>
            <person name="Pangilinan J."/>
            <person name="LaButti K."/>
            <person name="Riley R."/>
            <person name="Lipzen A."/>
            <person name="Clum A."/>
            <person name="Drula E."/>
            <person name="Henrissat B."/>
            <person name="Kohler A."/>
            <person name="Grigoriev I.V."/>
            <person name="Martin F.M."/>
            <person name="Hacquard S."/>
        </authorList>
    </citation>
    <scope>NUCLEOTIDE SEQUENCE [LARGE SCALE GENOMIC DNA]</scope>
    <source>
        <strain evidence="1 2">MPI-SDFR-AT-0080</strain>
    </source>
</reference>